<dbReference type="InterPro" id="IPR036181">
    <property type="entry name" value="MIT_dom_sf"/>
</dbReference>
<dbReference type="InterPro" id="IPR038765">
    <property type="entry name" value="Papain-like_cys_pep_sf"/>
</dbReference>
<dbReference type="PROSITE" id="PS50203">
    <property type="entry name" value="CALPAIN_CAT"/>
    <property type="match status" value="1"/>
</dbReference>
<comment type="similarity">
    <text evidence="1">Belongs to the peptidase C2 family. PalB/RIM13 subfamily.</text>
</comment>
<evidence type="ECO:0000313" key="9">
    <source>
        <dbReference type="Proteomes" id="UP000294933"/>
    </source>
</evidence>
<evidence type="ECO:0000259" key="7">
    <source>
        <dbReference type="PROSITE" id="PS50203"/>
    </source>
</evidence>
<protein>
    <submittedName>
        <fullName evidence="8">Cysteine proteinase</fullName>
    </submittedName>
</protein>
<dbReference type="SUPFAM" id="SSF116846">
    <property type="entry name" value="MIT domain"/>
    <property type="match status" value="1"/>
</dbReference>
<dbReference type="SUPFAM" id="SSF54001">
    <property type="entry name" value="Cysteine proteinases"/>
    <property type="match status" value="1"/>
</dbReference>
<dbReference type="EMBL" id="ML170172">
    <property type="protein sequence ID" value="TDL23115.1"/>
    <property type="molecule type" value="Genomic_DNA"/>
</dbReference>
<accession>A0A4Y7Q6Q2</accession>
<dbReference type="STRING" id="50990.A0A4Y7Q6Q2"/>
<name>A0A4Y7Q6Q2_9AGAM</name>
<evidence type="ECO:0000256" key="1">
    <source>
        <dbReference type="ARBA" id="ARBA00010193"/>
    </source>
</evidence>
<evidence type="ECO:0000256" key="5">
    <source>
        <dbReference type="PROSITE-ProRule" id="PRU00239"/>
    </source>
</evidence>
<keyword evidence="4 5" id="KW-0788">Thiol protease</keyword>
<evidence type="ECO:0000256" key="4">
    <source>
        <dbReference type="ARBA" id="ARBA00022807"/>
    </source>
</evidence>
<feature type="domain" description="Calpain catalytic" evidence="7">
    <location>
        <begin position="97"/>
        <end position="405"/>
    </location>
</feature>
<proteinExistence type="inferred from homology"/>
<dbReference type="InterPro" id="IPR036213">
    <property type="entry name" value="Calpain_III_sf"/>
</dbReference>
<sequence length="843" mass="93745">MSQSAQDIEAVYERAARAELDKSYDKAFQLYIQAAQAYLQRARTVADERDRGKCKTAAGKCLERAERIKAVKKDLAPVIRNPFAHEEQAYILEKSSVVHDLRFPIHNEHNSADRNSSDLDAQPPTPQTDVVWKTPHGIFPSISLASPSLLPHEIMQNVITDCSVCTSIAVCLQHHRRFSSKVGLSGMRPADERGYPQLSENGRYTFRFFFNGAYRNIHLNDHLPFHPDGTPIFVTTSPKFDLWPSLLEKSYMKLMGGYDFPGSNSSVDIHCFTGWIPEHIEIRSASFESEKTWSRMIENYTSGKCILTLGTGRREPSYLFVGDMQLLPTHSYAVIDVREDDEGRWMRVLNPWHSSSPPPRVSSGDDDSIERGLRDMNISSGNRIADISWTDICSVFDGIYVNWDPQLFAHDLSFHGLWRPKSEKTKSRSVHSYMRLNVESAKAGDEVWVLLTRHIVDKSRQEEYIAIHVQPEETGAQNGDSLGRQLKGVYTSSTHALARYVIPEVMNCLAIVASYEGDYEDVAFTIQVFSNLGISWIMSFPEAVFTHKVCPLPPNTSIPTTTMLVLSNKIIFLQVDGLLTSKNAGGNCTYPTFMHNPQYRLRVHPDKKASPANDSRGVRSVVRAVAEGARDVPLNVSVVWSRGERTYDLSQGDVLASSGAYSFGIAHTSASLLPGEYNVILSTFEPGQRGPFSLQFTSSTRVDVEPIPSEGAGMFCKSVRGAWEINSARGAPAFGLYTENPTYEIDVKAATQLKVRLQLTKPLSSIALNATIFTSSENHTLGRQIATSGPYTDTISGAATPLVSVTPGKYLLVVSTYDPGIKVSFMISVFTKTSDVQVALLRR</sequence>
<dbReference type="GO" id="GO:0004198">
    <property type="term" value="F:calcium-dependent cysteine-type endopeptidase activity"/>
    <property type="evidence" value="ECO:0007669"/>
    <property type="project" value="InterPro"/>
</dbReference>
<dbReference type="Gene3D" id="3.90.70.10">
    <property type="entry name" value="Cysteine proteinases"/>
    <property type="match status" value="1"/>
</dbReference>
<evidence type="ECO:0000256" key="2">
    <source>
        <dbReference type="ARBA" id="ARBA00022670"/>
    </source>
</evidence>
<organism evidence="8 9">
    <name type="scientific">Rickenella mellea</name>
    <dbReference type="NCBI Taxonomy" id="50990"/>
    <lineage>
        <taxon>Eukaryota</taxon>
        <taxon>Fungi</taxon>
        <taxon>Dikarya</taxon>
        <taxon>Basidiomycota</taxon>
        <taxon>Agaricomycotina</taxon>
        <taxon>Agaricomycetes</taxon>
        <taxon>Hymenochaetales</taxon>
        <taxon>Rickenellaceae</taxon>
        <taxon>Rickenella</taxon>
    </lineage>
</organism>
<dbReference type="Gene3D" id="1.20.58.80">
    <property type="entry name" value="Phosphotransferase system, lactose/cellobiose-type IIA subunit"/>
    <property type="match status" value="1"/>
</dbReference>
<gene>
    <name evidence="8" type="ORF">BD410DRAFT_769549</name>
</gene>
<reference evidence="8 9" key="1">
    <citation type="submission" date="2018-06" db="EMBL/GenBank/DDBJ databases">
        <title>A transcriptomic atlas of mushroom development highlights an independent origin of complex multicellularity.</title>
        <authorList>
            <consortium name="DOE Joint Genome Institute"/>
            <person name="Krizsan K."/>
            <person name="Almasi E."/>
            <person name="Merenyi Z."/>
            <person name="Sahu N."/>
            <person name="Viragh M."/>
            <person name="Koszo T."/>
            <person name="Mondo S."/>
            <person name="Kiss B."/>
            <person name="Balint B."/>
            <person name="Kues U."/>
            <person name="Barry K."/>
            <person name="Hegedus J.C."/>
            <person name="Henrissat B."/>
            <person name="Johnson J."/>
            <person name="Lipzen A."/>
            <person name="Ohm R."/>
            <person name="Nagy I."/>
            <person name="Pangilinan J."/>
            <person name="Yan J."/>
            <person name="Xiong Y."/>
            <person name="Grigoriev I.V."/>
            <person name="Hibbett D.S."/>
            <person name="Nagy L.G."/>
        </authorList>
    </citation>
    <scope>NUCLEOTIDE SEQUENCE [LARGE SCALE GENOMIC DNA]</scope>
    <source>
        <strain evidence="8 9">SZMC22713</strain>
    </source>
</reference>
<feature type="region of interest" description="Disordered" evidence="6">
    <location>
        <begin position="107"/>
        <end position="126"/>
    </location>
</feature>
<dbReference type="InterPro" id="IPR051297">
    <property type="entry name" value="PalB/RIM13"/>
</dbReference>
<dbReference type="SMART" id="SM00230">
    <property type="entry name" value="CysPc"/>
    <property type="match status" value="1"/>
</dbReference>
<dbReference type="PANTHER" id="PTHR46143:SF1">
    <property type="entry name" value="CALPAIN-7"/>
    <property type="match status" value="1"/>
</dbReference>
<dbReference type="Proteomes" id="UP000294933">
    <property type="component" value="Unassembled WGS sequence"/>
</dbReference>
<keyword evidence="9" id="KW-1185">Reference proteome</keyword>
<dbReference type="OrthoDB" id="167576at2759"/>
<feature type="compositionally biased region" description="Basic and acidic residues" evidence="6">
    <location>
        <begin position="107"/>
        <end position="117"/>
    </location>
</feature>
<dbReference type="InterPro" id="IPR022683">
    <property type="entry name" value="Calpain_III"/>
</dbReference>
<dbReference type="Pfam" id="PF00648">
    <property type="entry name" value="Peptidase_C2"/>
    <property type="match status" value="1"/>
</dbReference>
<keyword evidence="2 5" id="KW-0645">Protease</keyword>
<dbReference type="SUPFAM" id="SSF49758">
    <property type="entry name" value="Calpain large subunit, middle domain (domain III)"/>
    <property type="match status" value="2"/>
</dbReference>
<dbReference type="InterPro" id="IPR022682">
    <property type="entry name" value="Calpain_domain_III"/>
</dbReference>
<dbReference type="InterPro" id="IPR001300">
    <property type="entry name" value="Peptidase_C2_calpain_cat"/>
</dbReference>
<dbReference type="SMART" id="SM00720">
    <property type="entry name" value="calpain_III"/>
    <property type="match status" value="1"/>
</dbReference>
<dbReference type="Pfam" id="PF01067">
    <property type="entry name" value="Calpain_III"/>
    <property type="match status" value="1"/>
</dbReference>
<feature type="active site" evidence="5">
    <location>
        <position position="162"/>
    </location>
</feature>
<keyword evidence="3 5" id="KW-0378">Hydrolase</keyword>
<dbReference type="Gene3D" id="2.60.120.380">
    <property type="match status" value="2"/>
</dbReference>
<evidence type="ECO:0000313" key="8">
    <source>
        <dbReference type="EMBL" id="TDL23115.1"/>
    </source>
</evidence>
<dbReference type="GO" id="GO:0006508">
    <property type="term" value="P:proteolysis"/>
    <property type="evidence" value="ECO:0007669"/>
    <property type="project" value="UniProtKB-KW"/>
</dbReference>
<feature type="active site" evidence="5">
    <location>
        <position position="350"/>
    </location>
</feature>
<evidence type="ECO:0000256" key="6">
    <source>
        <dbReference type="SAM" id="MobiDB-lite"/>
    </source>
</evidence>
<dbReference type="PANTHER" id="PTHR46143">
    <property type="entry name" value="CALPAIN-7"/>
    <property type="match status" value="1"/>
</dbReference>
<feature type="active site" evidence="5">
    <location>
        <position position="330"/>
    </location>
</feature>
<dbReference type="AlphaFoldDB" id="A0A4Y7Q6Q2"/>
<evidence type="ECO:0000256" key="3">
    <source>
        <dbReference type="ARBA" id="ARBA00022801"/>
    </source>
</evidence>
<dbReference type="VEuPathDB" id="FungiDB:BD410DRAFT_769549"/>